<sequence>MTEVAVSLTAVREIYAPRDEGLKKVLKVTIHVRKNSLNTDGIHISNSNNIKIFHSTIGTEDDCTLIDGGTTNLWIEDIHYDPGYDISIQNSLRIKTWVTHYKFFVTDVIFQYILMENVKNDIQVDPMRYTRVSHLMHVKINNVKYIDIHESSATETALKFAYNDRNLCTKLKL</sequence>
<name>A0ACC0ACZ1_CATRO</name>
<reference evidence="2" key="1">
    <citation type="journal article" date="2023" name="Nat. Plants">
        <title>Single-cell RNA sequencing provides a high-resolution roadmap for understanding the multicellular compartmentation of specialized metabolism.</title>
        <authorList>
            <person name="Sun S."/>
            <person name="Shen X."/>
            <person name="Li Y."/>
            <person name="Li Y."/>
            <person name="Wang S."/>
            <person name="Li R."/>
            <person name="Zhang H."/>
            <person name="Shen G."/>
            <person name="Guo B."/>
            <person name="Wei J."/>
            <person name="Xu J."/>
            <person name="St-Pierre B."/>
            <person name="Chen S."/>
            <person name="Sun C."/>
        </authorList>
    </citation>
    <scope>NUCLEOTIDE SEQUENCE [LARGE SCALE GENOMIC DNA]</scope>
</reference>
<proteinExistence type="predicted"/>
<dbReference type="Proteomes" id="UP001060085">
    <property type="component" value="Linkage Group LG06"/>
</dbReference>
<comment type="caution">
    <text evidence="1">The sequence shown here is derived from an EMBL/GenBank/DDBJ whole genome shotgun (WGS) entry which is preliminary data.</text>
</comment>
<protein>
    <submittedName>
        <fullName evidence="1">Uncharacterized protein</fullName>
    </submittedName>
</protein>
<organism evidence="1 2">
    <name type="scientific">Catharanthus roseus</name>
    <name type="common">Madagascar periwinkle</name>
    <name type="synonym">Vinca rosea</name>
    <dbReference type="NCBI Taxonomy" id="4058"/>
    <lineage>
        <taxon>Eukaryota</taxon>
        <taxon>Viridiplantae</taxon>
        <taxon>Streptophyta</taxon>
        <taxon>Embryophyta</taxon>
        <taxon>Tracheophyta</taxon>
        <taxon>Spermatophyta</taxon>
        <taxon>Magnoliopsida</taxon>
        <taxon>eudicotyledons</taxon>
        <taxon>Gunneridae</taxon>
        <taxon>Pentapetalae</taxon>
        <taxon>asterids</taxon>
        <taxon>lamiids</taxon>
        <taxon>Gentianales</taxon>
        <taxon>Apocynaceae</taxon>
        <taxon>Rauvolfioideae</taxon>
        <taxon>Vinceae</taxon>
        <taxon>Catharanthinae</taxon>
        <taxon>Catharanthus</taxon>
    </lineage>
</organism>
<accession>A0ACC0ACZ1</accession>
<keyword evidence="2" id="KW-1185">Reference proteome</keyword>
<gene>
    <name evidence="1" type="ORF">M9H77_27297</name>
</gene>
<dbReference type="EMBL" id="CM044706">
    <property type="protein sequence ID" value="KAI5658504.1"/>
    <property type="molecule type" value="Genomic_DNA"/>
</dbReference>
<evidence type="ECO:0000313" key="2">
    <source>
        <dbReference type="Proteomes" id="UP001060085"/>
    </source>
</evidence>
<evidence type="ECO:0000313" key="1">
    <source>
        <dbReference type="EMBL" id="KAI5658504.1"/>
    </source>
</evidence>